<dbReference type="GO" id="GO:0005737">
    <property type="term" value="C:cytoplasm"/>
    <property type="evidence" value="ECO:0007669"/>
    <property type="project" value="TreeGrafter"/>
</dbReference>
<evidence type="ECO:0000313" key="4">
    <source>
        <dbReference type="Proteomes" id="UP000028007"/>
    </source>
</evidence>
<gene>
    <name evidence="3" type="ORF">N180_20530</name>
</gene>
<dbReference type="RefSeq" id="WP_234797539.1">
    <property type="nucleotide sequence ID" value="NZ_JNFF01000097.1"/>
</dbReference>
<dbReference type="InterPro" id="IPR001279">
    <property type="entry name" value="Metallo-B-lactamas"/>
</dbReference>
<feature type="transmembrane region" description="Helical" evidence="1">
    <location>
        <begin position="32"/>
        <end position="52"/>
    </location>
</feature>
<dbReference type="SUPFAM" id="SSF56281">
    <property type="entry name" value="Metallo-hydrolase/oxidoreductase"/>
    <property type="match status" value="1"/>
</dbReference>
<dbReference type="EMBL" id="JNFF01000097">
    <property type="protein sequence ID" value="KEQ28873.1"/>
    <property type="molecule type" value="Genomic_DNA"/>
</dbReference>
<dbReference type="PANTHER" id="PTHR15032">
    <property type="entry name" value="N-ACYL-PHOSPHATIDYLETHANOLAMINE-HYDROLYZING PHOSPHOLIPASE D"/>
    <property type="match status" value="1"/>
</dbReference>
<comment type="caution">
    <text evidence="3">The sequence shown here is derived from an EMBL/GenBank/DDBJ whole genome shotgun (WGS) entry which is preliminary data.</text>
</comment>
<keyword evidence="1" id="KW-1133">Transmembrane helix</keyword>
<reference evidence="3 4" key="1">
    <citation type="journal article" date="1992" name="Int. J. Syst. Bacteriol.">
        <title>Sphingobacterium antarcticus sp. nov. a Psychrotrophic Bacterium from the Soils of Schirmacher Oasis, Antarctica.</title>
        <authorList>
            <person name="Shivaji S."/>
            <person name="Ray M.K."/>
            <person name="Rao N.S."/>
            <person name="Saiserr L."/>
            <person name="Jagannadham M.V."/>
            <person name="Kumar G.S."/>
            <person name="Reddy G."/>
            <person name="Bhargava P.M."/>
        </authorList>
    </citation>
    <scope>NUCLEOTIDE SEQUENCE [LARGE SCALE GENOMIC DNA]</scope>
    <source>
        <strain evidence="3 4">4BY</strain>
    </source>
</reference>
<organism evidence="3 4">
    <name type="scientific">Pedobacter antarcticus 4BY</name>
    <dbReference type="NCBI Taxonomy" id="1358423"/>
    <lineage>
        <taxon>Bacteria</taxon>
        <taxon>Pseudomonadati</taxon>
        <taxon>Bacteroidota</taxon>
        <taxon>Sphingobacteriia</taxon>
        <taxon>Sphingobacteriales</taxon>
        <taxon>Sphingobacteriaceae</taxon>
        <taxon>Pedobacter</taxon>
    </lineage>
</organism>
<keyword evidence="1" id="KW-0812">Transmembrane</keyword>
<keyword evidence="1" id="KW-0472">Membrane</keyword>
<protein>
    <submittedName>
        <fullName evidence="3">Beta-lactamase</fullName>
    </submittedName>
</protein>
<dbReference type="Gene3D" id="3.60.15.10">
    <property type="entry name" value="Ribonuclease Z/Hydroxyacylglutathione hydrolase-like"/>
    <property type="match status" value="1"/>
</dbReference>
<feature type="domain" description="Metallo-beta-lactamase" evidence="2">
    <location>
        <begin position="146"/>
        <end position="341"/>
    </location>
</feature>
<sequence length="398" mass="45495">MIRKISRLKSPIDYIRSFIVIPFEIVRAIKNLFMIIDFVVFLLICFLLFLIWRLPVFGSLPRGKRLELIKSKFYYKDGSLKNLSDTPVKPENVSYFQLLSALLKKNPLRRPPAPLPVLKPDFTSSSQTRITWFGHSSYLLQISGLNVLVDPVFSPRTSPFSFIGSLNYAGTEQLRLEDLPDIDILLITHDHYDHLDYQSVLKLSGKTKYFLTSLGVGAHLQHWGIPESKITEMAWYETTTLSGLQFTACPARHFTGRLFKRNQTLWCSFVVQSSDKRIFLGGDSGYDTHFKEIGERFGSFDLAILECGQYNVYWPFIHMFPEQTVQAAIDLNAKALLPVHWSKFSLALHDWNDPVIRAVKAAADVQLPIATPHLGETITIGDPYPVKQWWLNLSVAKQ</sequence>
<evidence type="ECO:0000313" key="3">
    <source>
        <dbReference type="EMBL" id="KEQ28873.1"/>
    </source>
</evidence>
<proteinExistence type="predicted"/>
<evidence type="ECO:0000256" key="1">
    <source>
        <dbReference type="SAM" id="Phobius"/>
    </source>
</evidence>
<keyword evidence="4" id="KW-1185">Reference proteome</keyword>
<dbReference type="eggNOG" id="COG2220">
    <property type="taxonomic scope" value="Bacteria"/>
</dbReference>
<dbReference type="InterPro" id="IPR036866">
    <property type="entry name" value="RibonucZ/Hydroxyglut_hydro"/>
</dbReference>
<name>A0A081PDV0_9SPHI</name>
<evidence type="ECO:0000259" key="2">
    <source>
        <dbReference type="Pfam" id="PF12706"/>
    </source>
</evidence>
<dbReference type="Proteomes" id="UP000028007">
    <property type="component" value="Unassembled WGS sequence"/>
</dbReference>
<dbReference type="AlphaFoldDB" id="A0A081PDV0"/>
<dbReference type="PANTHER" id="PTHR15032:SF4">
    <property type="entry name" value="N-ACYL-PHOSPHATIDYLETHANOLAMINE-HYDROLYZING PHOSPHOLIPASE D"/>
    <property type="match status" value="1"/>
</dbReference>
<dbReference type="Pfam" id="PF12706">
    <property type="entry name" value="Lactamase_B_2"/>
    <property type="match status" value="1"/>
</dbReference>
<accession>A0A081PDV0</accession>